<dbReference type="InterPro" id="IPR001015">
    <property type="entry name" value="Ferrochelatase"/>
</dbReference>
<evidence type="ECO:0000256" key="4">
    <source>
        <dbReference type="ARBA" id="ARBA00007718"/>
    </source>
</evidence>
<comment type="function">
    <text evidence="1 10">Catalyzes the ferrous insertion into protoporphyrin IX.</text>
</comment>
<evidence type="ECO:0000256" key="1">
    <source>
        <dbReference type="ARBA" id="ARBA00002278"/>
    </source>
</evidence>
<dbReference type="FunFam" id="3.40.50.1400:FF:000006">
    <property type="entry name" value="Ferrochelatase"/>
    <property type="match status" value="1"/>
</dbReference>
<dbReference type="Gene3D" id="3.40.50.1400">
    <property type="match status" value="2"/>
</dbReference>
<comment type="pathway">
    <text evidence="3 10">Porphyrin-containing compound metabolism; protoheme biosynthesis; protoheme from protoporphyrin-IX: step 1/1.</text>
</comment>
<dbReference type="SUPFAM" id="SSF103511">
    <property type="entry name" value="Chlorophyll a-b binding protein"/>
    <property type="match status" value="1"/>
</dbReference>
<dbReference type="InterPro" id="IPR033644">
    <property type="entry name" value="Ferrochelatase_C"/>
</dbReference>
<keyword evidence="7 10" id="KW-0456">Lyase</keyword>
<dbReference type="NCBIfam" id="TIGR00109">
    <property type="entry name" value="hemH"/>
    <property type="match status" value="1"/>
</dbReference>
<protein>
    <recommendedName>
        <fullName evidence="10">Ferrochelatase</fullName>
        <ecNumber evidence="10">4.98.1.1</ecNumber>
    </recommendedName>
</protein>
<evidence type="ECO:0000256" key="10">
    <source>
        <dbReference type="RuleBase" id="RU000607"/>
    </source>
</evidence>
<dbReference type="PROSITE" id="PS00534">
    <property type="entry name" value="FERROCHELATASE"/>
    <property type="match status" value="1"/>
</dbReference>
<dbReference type="Proteomes" id="UP000036987">
    <property type="component" value="Unassembled WGS sequence"/>
</dbReference>
<dbReference type="InterPro" id="IPR019772">
    <property type="entry name" value="Ferrochelatase_AS"/>
</dbReference>
<dbReference type="HAMAP" id="MF_00323">
    <property type="entry name" value="Ferrochelatase"/>
    <property type="match status" value="1"/>
</dbReference>
<keyword evidence="12" id="KW-1185">Reference proteome</keyword>
<evidence type="ECO:0000256" key="3">
    <source>
        <dbReference type="ARBA" id="ARBA00004943"/>
    </source>
</evidence>
<keyword evidence="6 10" id="KW-0350">Heme biosynthesis</keyword>
<evidence type="ECO:0000256" key="8">
    <source>
        <dbReference type="ARBA" id="ARBA00023244"/>
    </source>
</evidence>
<dbReference type="OrthoDB" id="1323at2759"/>
<dbReference type="AlphaFoldDB" id="A0A0K9P702"/>
<keyword evidence="8 10" id="KW-0627">Porphyrin biosynthesis</keyword>
<dbReference type="CDD" id="cd03411">
    <property type="entry name" value="Ferrochelatase_N"/>
    <property type="match status" value="1"/>
</dbReference>
<dbReference type="EC" id="4.98.1.1" evidence="10"/>
<dbReference type="Pfam" id="PF00762">
    <property type="entry name" value="Ferrochelatase"/>
    <property type="match status" value="1"/>
</dbReference>
<evidence type="ECO:0000313" key="11">
    <source>
        <dbReference type="EMBL" id="KMZ64788.1"/>
    </source>
</evidence>
<dbReference type="PANTHER" id="PTHR11108:SF1">
    <property type="entry name" value="FERROCHELATASE, MITOCHONDRIAL"/>
    <property type="match status" value="1"/>
</dbReference>
<evidence type="ECO:0000313" key="12">
    <source>
        <dbReference type="Proteomes" id="UP000036987"/>
    </source>
</evidence>
<evidence type="ECO:0000256" key="2">
    <source>
        <dbReference type="ARBA" id="ARBA00004229"/>
    </source>
</evidence>
<comment type="catalytic activity">
    <reaction evidence="9 10">
        <text>heme b + 2 H(+) = protoporphyrin IX + Fe(2+)</text>
        <dbReference type="Rhea" id="RHEA:22584"/>
        <dbReference type="ChEBI" id="CHEBI:15378"/>
        <dbReference type="ChEBI" id="CHEBI:29033"/>
        <dbReference type="ChEBI" id="CHEBI:57306"/>
        <dbReference type="ChEBI" id="CHEBI:60344"/>
        <dbReference type="EC" id="4.98.1.1"/>
    </reaction>
</comment>
<reference evidence="12" key="1">
    <citation type="journal article" date="2016" name="Nature">
        <title>The genome of the seagrass Zostera marina reveals angiosperm adaptation to the sea.</title>
        <authorList>
            <person name="Olsen J.L."/>
            <person name="Rouze P."/>
            <person name="Verhelst B."/>
            <person name="Lin Y.-C."/>
            <person name="Bayer T."/>
            <person name="Collen J."/>
            <person name="Dattolo E."/>
            <person name="De Paoli E."/>
            <person name="Dittami S."/>
            <person name="Maumus F."/>
            <person name="Michel G."/>
            <person name="Kersting A."/>
            <person name="Lauritano C."/>
            <person name="Lohaus R."/>
            <person name="Toepel M."/>
            <person name="Tonon T."/>
            <person name="Vanneste K."/>
            <person name="Amirebrahimi M."/>
            <person name="Brakel J."/>
            <person name="Bostroem C."/>
            <person name="Chovatia M."/>
            <person name="Grimwood J."/>
            <person name="Jenkins J.W."/>
            <person name="Jueterbock A."/>
            <person name="Mraz A."/>
            <person name="Stam W.T."/>
            <person name="Tice H."/>
            <person name="Bornberg-Bauer E."/>
            <person name="Green P.J."/>
            <person name="Pearson G.A."/>
            <person name="Procaccini G."/>
            <person name="Duarte C.M."/>
            <person name="Schmutz J."/>
            <person name="Reusch T.B.H."/>
            <person name="Van de Peer Y."/>
        </authorList>
    </citation>
    <scope>NUCLEOTIDE SEQUENCE [LARGE SCALE GENOMIC DNA]</scope>
    <source>
        <strain evidence="12">cv. Finnish</strain>
    </source>
</reference>
<gene>
    <name evidence="11" type="ORF">ZOSMA_34G00670</name>
</gene>
<dbReference type="STRING" id="29655.A0A0K9P702"/>
<dbReference type="PANTHER" id="PTHR11108">
    <property type="entry name" value="FERROCHELATASE"/>
    <property type="match status" value="1"/>
</dbReference>
<dbReference type="InterPro" id="IPR033659">
    <property type="entry name" value="Ferrochelatase_N"/>
</dbReference>
<dbReference type="OMA" id="CDKDIPA"/>
<keyword evidence="10" id="KW-0150">Chloroplast</keyword>
<dbReference type="GO" id="GO:0004325">
    <property type="term" value="F:ferrochelatase activity"/>
    <property type="evidence" value="ECO:0000318"/>
    <property type="project" value="GO_Central"/>
</dbReference>
<evidence type="ECO:0000256" key="5">
    <source>
        <dbReference type="ARBA" id="ARBA00023004"/>
    </source>
</evidence>
<evidence type="ECO:0000256" key="7">
    <source>
        <dbReference type="ARBA" id="ARBA00023239"/>
    </source>
</evidence>
<dbReference type="UniPathway" id="UPA00252">
    <property type="reaction ID" value="UER00325"/>
</dbReference>
<comment type="subcellular location">
    <subcellularLocation>
        <location evidence="2 10">Plastid</location>
        <location evidence="2 10">Chloroplast</location>
    </subcellularLocation>
</comment>
<keyword evidence="5 10" id="KW-0408">Iron</keyword>
<accession>A0A0K9P702</accession>
<dbReference type="CDD" id="cd00419">
    <property type="entry name" value="Ferrochelatase_C"/>
    <property type="match status" value="1"/>
</dbReference>
<dbReference type="SUPFAM" id="SSF53800">
    <property type="entry name" value="Chelatase"/>
    <property type="match status" value="1"/>
</dbReference>
<dbReference type="GO" id="GO:0005739">
    <property type="term" value="C:mitochondrion"/>
    <property type="evidence" value="ECO:0000318"/>
    <property type="project" value="GO_Central"/>
</dbReference>
<organism evidence="11 12">
    <name type="scientific">Zostera marina</name>
    <name type="common">Eelgrass</name>
    <dbReference type="NCBI Taxonomy" id="29655"/>
    <lineage>
        <taxon>Eukaryota</taxon>
        <taxon>Viridiplantae</taxon>
        <taxon>Streptophyta</taxon>
        <taxon>Embryophyta</taxon>
        <taxon>Tracheophyta</taxon>
        <taxon>Spermatophyta</taxon>
        <taxon>Magnoliopsida</taxon>
        <taxon>Liliopsida</taxon>
        <taxon>Zosteraceae</taxon>
        <taxon>Zostera</taxon>
    </lineage>
</organism>
<evidence type="ECO:0000256" key="6">
    <source>
        <dbReference type="ARBA" id="ARBA00023133"/>
    </source>
</evidence>
<keyword evidence="10" id="KW-0934">Plastid</keyword>
<dbReference type="EMBL" id="LFYR01001099">
    <property type="protein sequence ID" value="KMZ64788.1"/>
    <property type="molecule type" value="Genomic_DNA"/>
</dbReference>
<name>A0A0K9P702_ZOSMR</name>
<proteinExistence type="inferred from homology"/>
<evidence type="ECO:0000256" key="9">
    <source>
        <dbReference type="ARBA" id="ARBA00049380"/>
    </source>
</evidence>
<sequence length="515" mass="57593">MIETGSLNLHCFNLSQNQSSSIRISSQKCINHTNRIYGLRMDARPVSGLEKRSLVVKSFPGIYQPLLVSKNPFQRHVSSSETALTSQMQVAPNKFIMGNDKVGVLLLNLGGPETLEDVQPFLFNLFADPDIIRLPKLFGFLQKPLAQFISVARASKSKEGYASIGGGSPLRQMTDAQAEQLRKSLIDKSVPAHVYVGMRYWHPFTEEAIEKIKNDGITKLVVLPLYPQFSISTSGSSLRLLESIFREDEYLVNMQHTVIPSWYQREGYIKSMANLIEVELKKFQDPQQVMIFFSAHGVPLSYVEEAGDPYKAEMEECVDFIMQELENRKISNAYTLAYQSRVGPVEWLKPYTDETIVELGQKGIKSLLAVPISFVSEHIETLEEIDVEYKELAMESGITEWGRVPALGCEPNFISDLADAVIESLPYVGAMAVSNLEASQTLVPLGSVEELLAAYDSTRAELPSPVNLWVWGWTKSAETWNGRVAMLAVLALLVVEVTTGHGLLHHWGILPVFHR</sequence>
<dbReference type="GO" id="GO:0006783">
    <property type="term" value="P:heme biosynthetic process"/>
    <property type="evidence" value="ECO:0000318"/>
    <property type="project" value="GO_Central"/>
</dbReference>
<comment type="caution">
    <text evidence="11">The sequence shown here is derived from an EMBL/GenBank/DDBJ whole genome shotgun (WGS) entry which is preliminary data.</text>
</comment>
<dbReference type="GO" id="GO:0009507">
    <property type="term" value="C:chloroplast"/>
    <property type="evidence" value="ECO:0007669"/>
    <property type="project" value="UniProtKB-SubCell"/>
</dbReference>
<comment type="similarity">
    <text evidence="4 10">Belongs to the ferrochelatase family.</text>
</comment>